<dbReference type="Gene3D" id="1.20.1730.10">
    <property type="entry name" value="Sodium/glucose cotransporter"/>
    <property type="match status" value="1"/>
</dbReference>
<evidence type="ECO:0000256" key="5">
    <source>
        <dbReference type="ARBA" id="ARBA00022692"/>
    </source>
</evidence>
<evidence type="ECO:0000256" key="7">
    <source>
        <dbReference type="ARBA" id="ARBA00022989"/>
    </source>
</evidence>
<dbReference type="InterPro" id="IPR050277">
    <property type="entry name" value="Sodium:Solute_Symporter"/>
</dbReference>
<sequence>MIDYTFISILLYFALMLGIGFYAMRHSTADNNEYLLGGRNVSPKVTALSAGASDMSGWMLMGLPGAAFVSGLDSAWLAVGLLIGAYVNYILVAPRLRVYTELADDSLTIPEFFSKRFSLNNSSVRIVASAVIIFFFTLYTSSGLVAGGKLFESGFDMAYQTGVLVTVSVVILYTVLGGFLAVSMTDFVQGCIMFIALIMVPLFAMGELDGLGQITETITSDFGNQVAAKDALGWLGVLSLMTWGLGYFGQPHIIVRFMAIRSHKEVKIAKRIGMSWMTVTIIGAVLTGIVGFYYASQTGMQVDDPETIFVLLSQILFHPLIAGWLLAAILAAIMSTVSSQLLVSSSSLVEDIYRVFINKEASEKELLFTSRLCVVIVAAVATAISMDSTSGVLDIVSSAWAGFGAAFGPVVLFALLWKRMTNEGAIAGVLSGAVTVIFWKYAPVLADDKALGSVFYELLPGFIISSIAIYVVSTLTTPPSDETEAVFNKTQTTLDG</sequence>
<evidence type="ECO:0000313" key="16">
    <source>
        <dbReference type="Proteomes" id="UP000682739"/>
    </source>
</evidence>
<keyword evidence="14" id="KW-0029">Amino-acid transport</keyword>
<dbReference type="GO" id="GO:0015193">
    <property type="term" value="F:L-proline transmembrane transporter activity"/>
    <property type="evidence" value="ECO:0007669"/>
    <property type="project" value="TreeGrafter"/>
</dbReference>
<feature type="transmembrane region" description="Helical" evidence="14">
    <location>
        <begin position="315"/>
        <end position="337"/>
    </location>
</feature>
<evidence type="ECO:0000256" key="14">
    <source>
        <dbReference type="RuleBase" id="RU366012"/>
    </source>
</evidence>
<dbReference type="CDD" id="cd11475">
    <property type="entry name" value="SLC5sbd_PutP"/>
    <property type="match status" value="1"/>
</dbReference>
<dbReference type="InterPro" id="IPR001734">
    <property type="entry name" value="Na/solute_symporter"/>
</dbReference>
<evidence type="ECO:0000256" key="10">
    <source>
        <dbReference type="ARBA" id="ARBA00023136"/>
    </source>
</evidence>
<feature type="transmembrane region" description="Helical" evidence="14">
    <location>
        <begin position="276"/>
        <end position="295"/>
    </location>
</feature>
<evidence type="ECO:0000256" key="4">
    <source>
        <dbReference type="ARBA" id="ARBA00022475"/>
    </source>
</evidence>
<feature type="transmembrane region" description="Helical" evidence="14">
    <location>
        <begin position="231"/>
        <end position="255"/>
    </location>
</feature>
<dbReference type="InterPro" id="IPR038377">
    <property type="entry name" value="Na/Glc_symporter_sf"/>
</dbReference>
<dbReference type="GO" id="GO:0005298">
    <property type="term" value="F:proline:sodium symporter activity"/>
    <property type="evidence" value="ECO:0007669"/>
    <property type="project" value="UniProtKB-UniRule"/>
</dbReference>
<proteinExistence type="inferred from homology"/>
<feature type="transmembrane region" description="Helical" evidence="14">
    <location>
        <begin position="366"/>
        <end position="386"/>
    </location>
</feature>
<keyword evidence="4" id="KW-1003">Cell membrane</keyword>
<keyword evidence="7 14" id="KW-1133">Transmembrane helix</keyword>
<name>A0A975DE24_9GAMM</name>
<comment type="similarity">
    <text evidence="2 13">Belongs to the sodium:solute symporter (SSF) (TC 2.A.21) family.</text>
</comment>
<comment type="function">
    <text evidence="14">Catalyzes the sodium-dependent uptake of extracellular L-proline.</text>
</comment>
<dbReference type="AlphaFoldDB" id="A0A975DE24"/>
<evidence type="ECO:0000256" key="13">
    <source>
        <dbReference type="RuleBase" id="RU362091"/>
    </source>
</evidence>
<accession>A0A975DE24</accession>
<dbReference type="NCBIfam" id="TIGR00813">
    <property type="entry name" value="sss"/>
    <property type="match status" value="1"/>
</dbReference>
<dbReference type="GO" id="GO:0031402">
    <property type="term" value="F:sodium ion binding"/>
    <property type="evidence" value="ECO:0007669"/>
    <property type="project" value="UniProtKB-UniRule"/>
</dbReference>
<dbReference type="GO" id="GO:0015824">
    <property type="term" value="P:proline transport"/>
    <property type="evidence" value="ECO:0007669"/>
    <property type="project" value="UniProtKB-UniRule"/>
</dbReference>
<dbReference type="Pfam" id="PF00474">
    <property type="entry name" value="SSF"/>
    <property type="match status" value="1"/>
</dbReference>
<evidence type="ECO:0000256" key="12">
    <source>
        <dbReference type="ARBA" id="ARBA00033708"/>
    </source>
</evidence>
<keyword evidence="16" id="KW-1185">Reference proteome</keyword>
<feature type="transmembrane region" description="Helical" evidence="14">
    <location>
        <begin position="124"/>
        <end position="145"/>
    </location>
</feature>
<dbReference type="NCBIfam" id="TIGR02121">
    <property type="entry name" value="Na_Pro_sym"/>
    <property type="match status" value="1"/>
</dbReference>
<keyword evidence="10 14" id="KW-0472">Membrane</keyword>
<feature type="transmembrane region" description="Helical" evidence="14">
    <location>
        <begin position="187"/>
        <end position="206"/>
    </location>
</feature>
<evidence type="ECO:0000256" key="2">
    <source>
        <dbReference type="ARBA" id="ARBA00006434"/>
    </source>
</evidence>
<feature type="transmembrane region" description="Helical" evidence="14">
    <location>
        <begin position="157"/>
        <end position="180"/>
    </location>
</feature>
<evidence type="ECO:0000256" key="9">
    <source>
        <dbReference type="ARBA" id="ARBA00023065"/>
    </source>
</evidence>
<comment type="catalytic activity">
    <reaction evidence="12">
        <text>L-proline(in) + Na(+)(in) = L-proline(out) + Na(+)(out)</text>
        <dbReference type="Rhea" id="RHEA:28967"/>
        <dbReference type="ChEBI" id="CHEBI:29101"/>
        <dbReference type="ChEBI" id="CHEBI:60039"/>
    </reaction>
</comment>
<dbReference type="KEGG" id="psym:J1N51_04110"/>
<keyword evidence="8 14" id="KW-0915">Sodium</keyword>
<dbReference type="EMBL" id="CP072110">
    <property type="protein sequence ID" value="QTH64661.1"/>
    <property type="molecule type" value="Genomic_DNA"/>
</dbReference>
<protein>
    <recommendedName>
        <fullName evidence="14">Sodium/proline symporter</fullName>
    </recommendedName>
    <alternativeName>
        <fullName evidence="14">Proline permease</fullName>
    </alternativeName>
</protein>
<feature type="transmembrane region" description="Helical" evidence="14">
    <location>
        <begin position="398"/>
        <end position="417"/>
    </location>
</feature>
<feature type="transmembrane region" description="Helical" evidence="14">
    <location>
        <begin position="424"/>
        <end position="442"/>
    </location>
</feature>
<evidence type="ECO:0000313" key="15">
    <source>
        <dbReference type="EMBL" id="QTH64661.1"/>
    </source>
</evidence>
<feature type="transmembrane region" description="Helical" evidence="14">
    <location>
        <begin position="75"/>
        <end position="92"/>
    </location>
</feature>
<keyword evidence="14" id="KW-0997">Cell inner membrane</keyword>
<keyword evidence="9 14" id="KW-0406">Ion transport</keyword>
<evidence type="ECO:0000256" key="3">
    <source>
        <dbReference type="ARBA" id="ARBA00022448"/>
    </source>
</evidence>
<keyword evidence="3 14" id="KW-0813">Transport</keyword>
<dbReference type="PROSITE" id="PS50283">
    <property type="entry name" value="NA_SOLUT_SYMP_3"/>
    <property type="match status" value="1"/>
</dbReference>
<organism evidence="15 16">
    <name type="scientific">Psychrosphaera ytuae</name>
    <dbReference type="NCBI Taxonomy" id="2820710"/>
    <lineage>
        <taxon>Bacteria</taxon>
        <taxon>Pseudomonadati</taxon>
        <taxon>Pseudomonadota</taxon>
        <taxon>Gammaproteobacteria</taxon>
        <taxon>Alteromonadales</taxon>
        <taxon>Pseudoalteromonadaceae</taxon>
        <taxon>Psychrosphaera</taxon>
    </lineage>
</organism>
<gene>
    <name evidence="15" type="primary">putP</name>
    <name evidence="15" type="ORF">J1N51_04110</name>
</gene>
<evidence type="ECO:0000256" key="8">
    <source>
        <dbReference type="ARBA" id="ARBA00023053"/>
    </source>
</evidence>
<dbReference type="Proteomes" id="UP000682739">
    <property type="component" value="Chromosome"/>
</dbReference>
<feature type="transmembrane region" description="Helical" evidence="14">
    <location>
        <begin position="454"/>
        <end position="472"/>
    </location>
</feature>
<keyword evidence="11 14" id="KW-0739">Sodium transport</keyword>
<dbReference type="PANTHER" id="PTHR48086">
    <property type="entry name" value="SODIUM/PROLINE SYMPORTER-RELATED"/>
    <property type="match status" value="1"/>
</dbReference>
<dbReference type="GO" id="GO:0005886">
    <property type="term" value="C:plasma membrane"/>
    <property type="evidence" value="ECO:0007669"/>
    <property type="project" value="UniProtKB-SubCell"/>
</dbReference>
<dbReference type="InterPro" id="IPR011851">
    <property type="entry name" value="Na/Pro_symporter"/>
</dbReference>
<keyword evidence="6 14" id="KW-0769">Symport</keyword>
<evidence type="ECO:0000256" key="1">
    <source>
        <dbReference type="ARBA" id="ARBA00004651"/>
    </source>
</evidence>
<reference evidence="15" key="1">
    <citation type="submission" date="2021-03" db="EMBL/GenBank/DDBJ databases">
        <title>Description of Psychrosphaera ytuae sp. nov. isolated from deep sea sediment of South China Sea.</title>
        <authorList>
            <person name="Zhang J."/>
            <person name="Xu X.-D."/>
        </authorList>
    </citation>
    <scope>NUCLEOTIDE SEQUENCE</scope>
    <source>
        <strain evidence="15">MTZ26</strain>
    </source>
</reference>
<dbReference type="PANTHER" id="PTHR48086:SF3">
    <property type="entry name" value="SODIUM_PROLINE SYMPORTER"/>
    <property type="match status" value="1"/>
</dbReference>
<keyword evidence="5 14" id="KW-0812">Transmembrane</keyword>
<comment type="subcellular location">
    <subcellularLocation>
        <location evidence="14">Cell inner membrane</location>
        <topology evidence="14">Multi-pass membrane protein</topology>
    </subcellularLocation>
    <subcellularLocation>
        <location evidence="1">Cell membrane</location>
        <topology evidence="1">Multi-pass membrane protein</topology>
    </subcellularLocation>
</comment>
<evidence type="ECO:0000256" key="11">
    <source>
        <dbReference type="ARBA" id="ARBA00023201"/>
    </source>
</evidence>
<feature type="transmembrane region" description="Helical" evidence="14">
    <location>
        <begin position="6"/>
        <end position="24"/>
    </location>
</feature>
<evidence type="ECO:0000256" key="6">
    <source>
        <dbReference type="ARBA" id="ARBA00022847"/>
    </source>
</evidence>